<protein>
    <submittedName>
        <fullName evidence="1">Retrovirus-related Pol polyprotein from transposon RE1</fullName>
    </submittedName>
</protein>
<reference evidence="1" key="1">
    <citation type="submission" date="2020-09" db="EMBL/GenBank/DDBJ databases">
        <title>Genome-Enabled Discovery of Anthraquinone Biosynthesis in Senna tora.</title>
        <authorList>
            <person name="Kang S.-H."/>
            <person name="Pandey R.P."/>
            <person name="Lee C.-M."/>
            <person name="Sim J.-S."/>
            <person name="Jeong J.-T."/>
            <person name="Choi B.-S."/>
            <person name="Jung M."/>
            <person name="Ginzburg D."/>
            <person name="Zhao K."/>
            <person name="Won S.Y."/>
            <person name="Oh T.-J."/>
            <person name="Yu Y."/>
            <person name="Kim N.-H."/>
            <person name="Lee O.R."/>
            <person name="Lee T.-H."/>
            <person name="Bashyal P."/>
            <person name="Kim T.-S."/>
            <person name="Lee W.-H."/>
            <person name="Kawkins C."/>
            <person name="Kim C.-K."/>
            <person name="Kim J.S."/>
            <person name="Ahn B.O."/>
            <person name="Rhee S.Y."/>
            <person name="Sohng J.K."/>
        </authorList>
    </citation>
    <scope>NUCLEOTIDE SEQUENCE</scope>
    <source>
        <tissue evidence="1">Leaf</tissue>
    </source>
</reference>
<keyword evidence="2" id="KW-1185">Reference proteome</keyword>
<name>A0A834WAU5_9FABA</name>
<dbReference type="PANTHER" id="PTHR34222">
    <property type="entry name" value="GAG_PRE-INTEGRS DOMAIN-CONTAINING PROTEIN"/>
    <property type="match status" value="1"/>
</dbReference>
<evidence type="ECO:0000313" key="1">
    <source>
        <dbReference type="EMBL" id="KAF7810379.1"/>
    </source>
</evidence>
<proteinExistence type="predicted"/>
<dbReference type="AlphaFoldDB" id="A0A834WAU5"/>
<evidence type="ECO:0000313" key="2">
    <source>
        <dbReference type="Proteomes" id="UP000634136"/>
    </source>
</evidence>
<sequence>MFSHNTVVFGTMTSAVDSSSSTPEHTPTVATSSFQYSDATPGKDDYLSGVAKAPSQQDASYKKSWAENNMVMSWLVNSMTTEIGDNFLLYTTAHDIWEAARESYSTHEKSVEIFEVEYVLHNLNQGDMPVHQYHNSLIRYWQKLDLLESYNWSCSTDAQYFKKLVEEKRLYKFLLGLNETFEDVCGRILGRSSLPSLKEAFSELQRQGVPTTKYCDHCHKKGHTKDTCWEIHGKPPNWKPRSRSSAAHHVENTDSQPFSKIQIEFLQKLFGQSSTSFGMPSTGHIAQSVKIADGTMVKVLGIGSVKISTF</sequence>
<dbReference type="EMBL" id="JAAIUW010000011">
    <property type="protein sequence ID" value="KAF7810379.1"/>
    <property type="molecule type" value="Genomic_DNA"/>
</dbReference>
<gene>
    <name evidence="1" type="ORF">G2W53_037122</name>
</gene>
<dbReference type="Proteomes" id="UP000634136">
    <property type="component" value="Unassembled WGS sequence"/>
</dbReference>
<comment type="caution">
    <text evidence="1">The sequence shown here is derived from an EMBL/GenBank/DDBJ whole genome shotgun (WGS) entry which is preliminary data.</text>
</comment>
<dbReference type="OrthoDB" id="1190472at2759"/>
<dbReference type="PANTHER" id="PTHR34222:SF40">
    <property type="match status" value="1"/>
</dbReference>
<organism evidence="1 2">
    <name type="scientific">Senna tora</name>
    <dbReference type="NCBI Taxonomy" id="362788"/>
    <lineage>
        <taxon>Eukaryota</taxon>
        <taxon>Viridiplantae</taxon>
        <taxon>Streptophyta</taxon>
        <taxon>Embryophyta</taxon>
        <taxon>Tracheophyta</taxon>
        <taxon>Spermatophyta</taxon>
        <taxon>Magnoliopsida</taxon>
        <taxon>eudicotyledons</taxon>
        <taxon>Gunneridae</taxon>
        <taxon>Pentapetalae</taxon>
        <taxon>rosids</taxon>
        <taxon>fabids</taxon>
        <taxon>Fabales</taxon>
        <taxon>Fabaceae</taxon>
        <taxon>Caesalpinioideae</taxon>
        <taxon>Cassia clade</taxon>
        <taxon>Senna</taxon>
    </lineage>
</organism>
<accession>A0A834WAU5</accession>